<dbReference type="Proteomes" id="UP001241056">
    <property type="component" value="Unassembled WGS sequence"/>
</dbReference>
<comment type="caution">
    <text evidence="2">The sequence shown here is derived from an EMBL/GenBank/DDBJ whole genome shotgun (WGS) entry which is preliminary data.</text>
</comment>
<reference evidence="2 3" key="1">
    <citation type="submission" date="2023-06" db="EMBL/GenBank/DDBJ databases">
        <title>Thiopseudomonas sp. CY1220 draft genome sequence.</title>
        <authorList>
            <person name="Zhao G."/>
            <person name="An M."/>
        </authorList>
    </citation>
    <scope>NUCLEOTIDE SEQUENCE [LARGE SCALE GENOMIC DNA]</scope>
    <source>
        <strain evidence="2 3">CY1220</strain>
    </source>
</reference>
<evidence type="ECO:0000313" key="3">
    <source>
        <dbReference type="Proteomes" id="UP001241056"/>
    </source>
</evidence>
<feature type="chain" id="PRO_5047099233" description="Lipoprotein" evidence="1">
    <location>
        <begin position="23"/>
        <end position="130"/>
    </location>
</feature>
<protein>
    <recommendedName>
        <fullName evidence="4">Lipoprotein</fullName>
    </recommendedName>
</protein>
<dbReference type="RefSeq" id="WP_289410211.1">
    <property type="nucleotide sequence ID" value="NZ_JAUCDY010000004.1"/>
</dbReference>
<evidence type="ECO:0000313" key="2">
    <source>
        <dbReference type="EMBL" id="MDM7857554.1"/>
    </source>
</evidence>
<organism evidence="2 3">
    <name type="scientific">Thiopseudomonas acetoxidans</name>
    <dbReference type="NCBI Taxonomy" id="3041622"/>
    <lineage>
        <taxon>Bacteria</taxon>
        <taxon>Pseudomonadati</taxon>
        <taxon>Pseudomonadota</taxon>
        <taxon>Gammaproteobacteria</taxon>
        <taxon>Pseudomonadales</taxon>
        <taxon>Pseudomonadaceae</taxon>
        <taxon>Thiopseudomonas</taxon>
    </lineage>
</organism>
<dbReference type="EMBL" id="JAUCDY010000004">
    <property type="protein sequence ID" value="MDM7857554.1"/>
    <property type="molecule type" value="Genomic_DNA"/>
</dbReference>
<proteinExistence type="predicted"/>
<evidence type="ECO:0000256" key="1">
    <source>
        <dbReference type="SAM" id="SignalP"/>
    </source>
</evidence>
<feature type="signal peptide" evidence="1">
    <location>
        <begin position="1"/>
        <end position="22"/>
    </location>
</feature>
<name>A0ABT7SNI9_9GAMM</name>
<keyword evidence="3" id="KW-1185">Reference proteome</keyword>
<keyword evidence="1" id="KW-0732">Signal</keyword>
<accession>A0ABT7SNI9</accession>
<sequence>MKKTGIALSLCTFLLIGCGTSAPVMSISQTVATQQAGDSMRTQSAIYEALQGRGWQLQSDDGQKIIARYNKHDRHLAVIQIDYSAYRYSIKHVSSQGLDYNVKRNSIHRNFNRWIKNLEMDINTKLSFMP</sequence>
<dbReference type="PROSITE" id="PS51257">
    <property type="entry name" value="PROKAR_LIPOPROTEIN"/>
    <property type="match status" value="1"/>
</dbReference>
<evidence type="ECO:0008006" key="4">
    <source>
        <dbReference type="Google" id="ProtNLM"/>
    </source>
</evidence>
<gene>
    <name evidence="2" type="ORF">QEZ41_04595</name>
</gene>